<evidence type="ECO:0000256" key="8">
    <source>
        <dbReference type="ARBA" id="ARBA00022840"/>
    </source>
</evidence>
<evidence type="ECO:0000256" key="1">
    <source>
        <dbReference type="ARBA" id="ARBA00001953"/>
    </source>
</evidence>
<feature type="domain" description="ATP-grasp" evidence="14">
    <location>
        <begin position="125"/>
        <end position="322"/>
    </location>
</feature>
<dbReference type="CDD" id="cd06850">
    <property type="entry name" value="biotinyl_domain"/>
    <property type="match status" value="1"/>
</dbReference>
<dbReference type="SUPFAM" id="SSF56059">
    <property type="entry name" value="Glutathione synthetase ATP-binding domain-like"/>
    <property type="match status" value="1"/>
</dbReference>
<proteinExistence type="predicted"/>
<dbReference type="Pfam" id="PF00364">
    <property type="entry name" value="Biotin_lipoyl"/>
    <property type="match status" value="1"/>
</dbReference>
<evidence type="ECO:0000256" key="9">
    <source>
        <dbReference type="ARBA" id="ARBA00023267"/>
    </source>
</evidence>
<evidence type="ECO:0000259" key="13">
    <source>
        <dbReference type="PROSITE" id="PS50968"/>
    </source>
</evidence>
<evidence type="ECO:0000256" key="6">
    <source>
        <dbReference type="ARBA" id="ARBA00022598"/>
    </source>
</evidence>
<keyword evidence="6" id="KW-0436">Ligase</keyword>
<dbReference type="PROSITE" id="PS50975">
    <property type="entry name" value="ATP_GRASP"/>
    <property type="match status" value="1"/>
</dbReference>
<dbReference type="InterPro" id="IPR011764">
    <property type="entry name" value="Biotin_carboxylation_dom"/>
</dbReference>
<keyword evidence="9" id="KW-0092">Biotin</keyword>
<accession>A0A939DI78</accession>
<dbReference type="PROSITE" id="PS00188">
    <property type="entry name" value="BIOTIN"/>
    <property type="match status" value="1"/>
</dbReference>
<reference evidence="16" key="1">
    <citation type="submission" date="2021-02" db="EMBL/GenBank/DDBJ databases">
        <title>PHA producing bacteria isolated from coastal sediment in Guangdong, Shenzhen.</title>
        <authorList>
            <person name="Zheng W."/>
            <person name="Yu S."/>
            <person name="Huang Y."/>
        </authorList>
    </citation>
    <scope>NUCLEOTIDE SEQUENCE</scope>
    <source>
        <strain evidence="16">TN14-10</strain>
    </source>
</reference>
<dbReference type="PANTHER" id="PTHR18866">
    <property type="entry name" value="CARBOXYLASE:PYRUVATE/ACETYL-COA/PROPIONYL-COA CARBOXYLASE"/>
    <property type="match status" value="1"/>
</dbReference>
<dbReference type="InterPro" id="IPR000089">
    <property type="entry name" value="Biotin_lipoyl"/>
</dbReference>
<dbReference type="FunFam" id="3.30.470.20:FF:000028">
    <property type="entry name" value="Methylcrotonoyl-CoA carboxylase subunit alpha, mitochondrial"/>
    <property type="match status" value="1"/>
</dbReference>
<dbReference type="SMART" id="SM01209">
    <property type="entry name" value="GARS_A"/>
    <property type="match status" value="1"/>
</dbReference>
<dbReference type="InterPro" id="IPR005482">
    <property type="entry name" value="Biotin_COase_C"/>
</dbReference>
<protein>
    <recommendedName>
        <fullName evidence="5">Biotin carboxylase</fullName>
    </recommendedName>
    <alternativeName>
        <fullName evidence="10">Acetyl-coenzyme A carboxylase biotin carboxylase subunit A</fullName>
    </alternativeName>
</protein>
<evidence type="ECO:0000313" key="16">
    <source>
        <dbReference type="EMBL" id="MBN7797937.1"/>
    </source>
</evidence>
<dbReference type="InterPro" id="IPR001882">
    <property type="entry name" value="Biotin_BS"/>
</dbReference>
<dbReference type="InterPro" id="IPR016185">
    <property type="entry name" value="PreATP-grasp_dom_sf"/>
</dbReference>
<evidence type="ECO:0000259" key="15">
    <source>
        <dbReference type="PROSITE" id="PS50979"/>
    </source>
</evidence>
<dbReference type="RefSeq" id="WP_206561388.1">
    <property type="nucleotide sequence ID" value="NZ_JAFKCZ010000011.1"/>
</dbReference>
<dbReference type="InterPro" id="IPR011761">
    <property type="entry name" value="ATP-grasp"/>
</dbReference>
<comment type="catalytic activity">
    <reaction evidence="11">
        <text>N(6)-biotinyl-L-lysyl-[protein] + hydrogencarbonate + ATP = N(6)-carboxybiotinyl-L-lysyl-[protein] + ADP + phosphate + H(+)</text>
        <dbReference type="Rhea" id="RHEA:13501"/>
        <dbReference type="Rhea" id="RHEA-COMP:10505"/>
        <dbReference type="Rhea" id="RHEA-COMP:10506"/>
        <dbReference type="ChEBI" id="CHEBI:15378"/>
        <dbReference type="ChEBI" id="CHEBI:17544"/>
        <dbReference type="ChEBI" id="CHEBI:30616"/>
        <dbReference type="ChEBI" id="CHEBI:43474"/>
        <dbReference type="ChEBI" id="CHEBI:83144"/>
        <dbReference type="ChEBI" id="CHEBI:83145"/>
        <dbReference type="ChEBI" id="CHEBI:456216"/>
        <dbReference type="EC" id="6.3.4.14"/>
    </reaction>
</comment>
<dbReference type="AlphaFoldDB" id="A0A939DI78"/>
<feature type="domain" description="Biotin carboxylation" evidence="15">
    <location>
        <begin position="6"/>
        <end position="451"/>
    </location>
</feature>
<dbReference type="GO" id="GO:0005524">
    <property type="term" value="F:ATP binding"/>
    <property type="evidence" value="ECO:0007669"/>
    <property type="project" value="UniProtKB-UniRule"/>
</dbReference>
<evidence type="ECO:0000256" key="2">
    <source>
        <dbReference type="ARBA" id="ARBA00003761"/>
    </source>
</evidence>
<dbReference type="NCBIfam" id="NF006367">
    <property type="entry name" value="PRK08591.1"/>
    <property type="match status" value="1"/>
</dbReference>
<dbReference type="InterPro" id="IPR005479">
    <property type="entry name" value="CPAse_ATP-bd"/>
</dbReference>
<dbReference type="InterPro" id="IPR050856">
    <property type="entry name" value="Biotin_carboxylase_complex"/>
</dbReference>
<keyword evidence="7 12" id="KW-0547">Nucleotide-binding</keyword>
<dbReference type="PROSITE" id="PS50968">
    <property type="entry name" value="BIOTINYL_LIPOYL"/>
    <property type="match status" value="1"/>
</dbReference>
<dbReference type="FunFam" id="3.40.50.20:FF:000010">
    <property type="entry name" value="Propionyl-CoA carboxylase subunit alpha"/>
    <property type="match status" value="1"/>
</dbReference>
<evidence type="ECO:0000259" key="14">
    <source>
        <dbReference type="PROSITE" id="PS50975"/>
    </source>
</evidence>
<dbReference type="Pfam" id="PF02786">
    <property type="entry name" value="CPSase_L_D2"/>
    <property type="match status" value="1"/>
</dbReference>
<evidence type="ECO:0000256" key="12">
    <source>
        <dbReference type="PROSITE-ProRule" id="PRU00409"/>
    </source>
</evidence>
<comment type="function">
    <text evidence="2">This protein is a component of the acetyl coenzyme A carboxylase complex; first, biotin carboxylase catalyzes the carboxylation of the carrier protein and then the transcarboxylase transfers the carboxyl group to form malonyl-CoA.</text>
</comment>
<comment type="pathway">
    <text evidence="3">Lipid metabolism; malonyl-CoA biosynthesis; malonyl-CoA from acetyl-CoA: step 1/1.</text>
</comment>
<dbReference type="EMBL" id="JAFKCZ010000011">
    <property type="protein sequence ID" value="MBN7797937.1"/>
    <property type="molecule type" value="Genomic_DNA"/>
</dbReference>
<dbReference type="InterPro" id="IPR011053">
    <property type="entry name" value="Single_hybrid_motif"/>
</dbReference>
<dbReference type="GO" id="GO:0046872">
    <property type="term" value="F:metal ion binding"/>
    <property type="evidence" value="ECO:0007669"/>
    <property type="project" value="InterPro"/>
</dbReference>
<dbReference type="SUPFAM" id="SSF52440">
    <property type="entry name" value="PreATP-grasp domain"/>
    <property type="match status" value="1"/>
</dbReference>
<dbReference type="PROSITE" id="PS50979">
    <property type="entry name" value="BC"/>
    <property type="match status" value="1"/>
</dbReference>
<dbReference type="PROSITE" id="PS00867">
    <property type="entry name" value="CPSASE_2"/>
    <property type="match status" value="1"/>
</dbReference>
<keyword evidence="8 12" id="KW-0067">ATP-binding</keyword>
<comment type="cofactor">
    <cofactor evidence="1">
        <name>biotin</name>
        <dbReference type="ChEBI" id="CHEBI:57586"/>
    </cofactor>
</comment>
<gene>
    <name evidence="16" type="ORF">JYP50_15105</name>
</gene>
<dbReference type="SMART" id="SM00878">
    <property type="entry name" value="Biotin_carb_C"/>
    <property type="match status" value="1"/>
</dbReference>
<dbReference type="SUPFAM" id="SSF51246">
    <property type="entry name" value="Rudiment single hybrid motif"/>
    <property type="match status" value="1"/>
</dbReference>
<evidence type="ECO:0000256" key="11">
    <source>
        <dbReference type="ARBA" id="ARBA00048600"/>
    </source>
</evidence>
<dbReference type="InterPro" id="IPR011054">
    <property type="entry name" value="Rudment_hybrid_motif"/>
</dbReference>
<dbReference type="Gene3D" id="3.30.470.20">
    <property type="entry name" value="ATP-grasp fold, B domain"/>
    <property type="match status" value="1"/>
</dbReference>
<evidence type="ECO:0000256" key="3">
    <source>
        <dbReference type="ARBA" id="ARBA00004956"/>
    </source>
</evidence>
<dbReference type="Pfam" id="PF02785">
    <property type="entry name" value="Biotin_carb_C"/>
    <property type="match status" value="1"/>
</dbReference>
<comment type="subunit">
    <text evidence="4">Acetyl-CoA carboxylase is a heterohexamer of biotin carboxyl carrier protein, biotin carboxylase and the two subunits of carboxyl transferase in a 2:2 complex.</text>
</comment>
<sequence length="667" mass="70689">MQSTTSFDSILVANRGEIAVRVIRTARELGYRTVAVYSEADAGAPHVALADEAILIGPPAVKDSYLDPARILEAARRGGAGAIHPGYGFLSENADFARACTGAGLVFIGPSAAAIDAMGNKAAAKRLMLEAGVPCIPGYQSPRQDDEALLAAAVEIGAPLMVKAAAGGGGRGMRLVEHLDALPGALAAARSEAENAFGSGELILEKAVLKPRHVEIQVFGDSHGNVIHLGERDCSVQRRHQKVVEEAPCPVLTPAQREAMGRAAVDAARAINYVGAGTVEFLLDTGGEFYFLEMNTRLQVEHPVTEAVTGLDLVALQLHIASGAPLPLSQEEVALAGHAIEVRLYAEDCENDFLPAAGTALRWQPPEGAGIRVDHGLREGQAVPPYYDPMIAKIIACGPDRESARRRLVRALEQTVLFGVANNRAFLLDVLERGDFVAGAATTDFITEQFPGGYRPPSPEREHLLLAACLQYRQAAREAGPGRDSARFAGWSGTREVAAHFRYATDAGGEGEGLTDIRVRETRPGYYLVQLEAQEHVLEWLGGSARRSARLAVDGHQFDVAYAYPGPGEIALQWRGRSVQLCNVLSSALAQGEGEGSGTVTAPMHGSVLALRIAVGDTVEAGTELLVMEAMKMEHRLCAEVAGEVSAVMVSEGDQVAAGDLLLEISS</sequence>
<comment type="caution">
    <text evidence="16">The sequence shown here is derived from an EMBL/GenBank/DDBJ whole genome shotgun (WGS) entry which is preliminary data.</text>
</comment>
<keyword evidence="17" id="KW-1185">Reference proteome</keyword>
<evidence type="ECO:0000256" key="5">
    <source>
        <dbReference type="ARBA" id="ARBA00017242"/>
    </source>
</evidence>
<dbReference type="InterPro" id="IPR005481">
    <property type="entry name" value="BC-like_N"/>
</dbReference>
<dbReference type="FunFam" id="2.40.50.100:FF:000003">
    <property type="entry name" value="Acetyl-CoA carboxylase biotin carboxyl carrier protein"/>
    <property type="match status" value="1"/>
</dbReference>
<dbReference type="Proteomes" id="UP000664303">
    <property type="component" value="Unassembled WGS sequence"/>
</dbReference>
<dbReference type="SUPFAM" id="SSF51230">
    <property type="entry name" value="Single hybrid motif"/>
    <property type="match status" value="1"/>
</dbReference>
<dbReference type="GO" id="GO:0004075">
    <property type="term" value="F:biotin carboxylase activity"/>
    <property type="evidence" value="ECO:0007669"/>
    <property type="project" value="UniProtKB-EC"/>
</dbReference>
<name>A0A939DI78_9GAMM</name>
<feature type="domain" description="Lipoyl-binding" evidence="13">
    <location>
        <begin position="597"/>
        <end position="666"/>
    </location>
</feature>
<organism evidence="16 17">
    <name type="scientific">Parahaliea mediterranea</name>
    <dbReference type="NCBI Taxonomy" id="651086"/>
    <lineage>
        <taxon>Bacteria</taxon>
        <taxon>Pseudomonadati</taxon>
        <taxon>Pseudomonadota</taxon>
        <taxon>Gammaproteobacteria</taxon>
        <taxon>Cellvibrionales</taxon>
        <taxon>Halieaceae</taxon>
        <taxon>Parahaliea</taxon>
    </lineage>
</organism>
<evidence type="ECO:0000256" key="10">
    <source>
        <dbReference type="ARBA" id="ARBA00033786"/>
    </source>
</evidence>
<evidence type="ECO:0000256" key="4">
    <source>
        <dbReference type="ARBA" id="ARBA00011750"/>
    </source>
</evidence>
<evidence type="ECO:0000313" key="17">
    <source>
        <dbReference type="Proteomes" id="UP000664303"/>
    </source>
</evidence>
<evidence type="ECO:0000256" key="7">
    <source>
        <dbReference type="ARBA" id="ARBA00022741"/>
    </source>
</evidence>
<dbReference type="Pfam" id="PF00289">
    <property type="entry name" value="Biotin_carb_N"/>
    <property type="match status" value="1"/>
</dbReference>
<dbReference type="PANTHER" id="PTHR18866:SF33">
    <property type="entry name" value="METHYLCROTONOYL-COA CARBOXYLASE SUBUNIT ALPHA, MITOCHONDRIAL-RELATED"/>
    <property type="match status" value="1"/>
</dbReference>
<dbReference type="Gene3D" id="2.40.50.100">
    <property type="match status" value="1"/>
</dbReference>